<evidence type="ECO:0000313" key="11">
    <source>
        <dbReference type="EMBL" id="KRG69435.1"/>
    </source>
</evidence>
<dbReference type="GO" id="GO:0005886">
    <property type="term" value="C:plasma membrane"/>
    <property type="evidence" value="ECO:0007669"/>
    <property type="project" value="UniProtKB-SubCell"/>
</dbReference>
<evidence type="ECO:0000313" key="12">
    <source>
        <dbReference type="Proteomes" id="UP000051863"/>
    </source>
</evidence>
<keyword evidence="7 10" id="KW-0472">Membrane</keyword>
<feature type="transmembrane region" description="Helical" evidence="10">
    <location>
        <begin position="149"/>
        <end position="168"/>
    </location>
</feature>
<evidence type="ECO:0000256" key="3">
    <source>
        <dbReference type="ARBA" id="ARBA00022692"/>
    </source>
</evidence>
<dbReference type="RefSeq" id="WP_057627387.1">
    <property type="nucleotide sequence ID" value="NZ_LDJJ01000017.1"/>
</dbReference>
<feature type="transmembrane region" description="Helical" evidence="10">
    <location>
        <begin position="180"/>
        <end position="199"/>
    </location>
</feature>
<keyword evidence="2" id="KW-1003">Cell membrane</keyword>
<dbReference type="PATRIC" id="fig|405446.3.peg.560"/>
<evidence type="ECO:0000256" key="1">
    <source>
        <dbReference type="ARBA" id="ARBA00004651"/>
    </source>
</evidence>
<dbReference type="InterPro" id="IPR004268">
    <property type="entry name" value="MurJ"/>
</dbReference>
<feature type="transmembrane region" description="Helical" evidence="10">
    <location>
        <begin position="123"/>
        <end position="142"/>
    </location>
</feature>
<comment type="similarity">
    <text evidence="9">Belongs to the MurJ/MviN family.</text>
</comment>
<evidence type="ECO:0000256" key="4">
    <source>
        <dbReference type="ARBA" id="ARBA00022960"/>
    </source>
</evidence>
<keyword evidence="5" id="KW-0573">Peptidoglycan synthesis</keyword>
<feature type="transmembrane region" description="Helical" evidence="10">
    <location>
        <begin position="392"/>
        <end position="412"/>
    </location>
</feature>
<evidence type="ECO:0008006" key="13">
    <source>
        <dbReference type="Google" id="ProtNLM"/>
    </source>
</evidence>
<keyword evidence="4" id="KW-0133">Cell shape</keyword>
<keyword evidence="6 10" id="KW-1133">Transmembrane helix</keyword>
<evidence type="ECO:0000256" key="5">
    <source>
        <dbReference type="ARBA" id="ARBA00022984"/>
    </source>
</evidence>
<dbReference type="GO" id="GO:0009252">
    <property type="term" value="P:peptidoglycan biosynthetic process"/>
    <property type="evidence" value="ECO:0007669"/>
    <property type="project" value="UniProtKB-KW"/>
</dbReference>
<comment type="subcellular location">
    <subcellularLocation>
        <location evidence="1">Cell membrane</location>
        <topology evidence="1">Multi-pass membrane protein</topology>
    </subcellularLocation>
</comment>
<dbReference type="GO" id="GO:0008360">
    <property type="term" value="P:regulation of cell shape"/>
    <property type="evidence" value="ECO:0007669"/>
    <property type="project" value="UniProtKB-KW"/>
</dbReference>
<dbReference type="EMBL" id="LDJJ01000017">
    <property type="protein sequence ID" value="KRG69435.1"/>
    <property type="molecule type" value="Genomic_DNA"/>
</dbReference>
<feature type="transmembrane region" description="Helical" evidence="10">
    <location>
        <begin position="424"/>
        <end position="444"/>
    </location>
</feature>
<feature type="transmembrane region" description="Helical" evidence="10">
    <location>
        <begin position="335"/>
        <end position="356"/>
    </location>
</feature>
<keyword evidence="3 10" id="KW-0812">Transmembrane</keyword>
<gene>
    <name evidence="11" type="ORF">ABB27_06155</name>
</gene>
<dbReference type="PRINTS" id="PR01806">
    <property type="entry name" value="VIRFACTRMVIN"/>
</dbReference>
<dbReference type="AlphaFoldDB" id="A0A0R0CIY8"/>
<dbReference type="OrthoDB" id="6037421at2"/>
<accession>A0A0R0CIY8</accession>
<organism evidence="11 12">
    <name type="scientific">Stenotrophomonas terrae</name>
    <dbReference type="NCBI Taxonomy" id="405446"/>
    <lineage>
        <taxon>Bacteria</taxon>
        <taxon>Pseudomonadati</taxon>
        <taxon>Pseudomonadota</taxon>
        <taxon>Gammaproteobacteria</taxon>
        <taxon>Lysobacterales</taxon>
        <taxon>Lysobacteraceae</taxon>
        <taxon>Stenotrophomonas</taxon>
    </lineage>
</organism>
<evidence type="ECO:0000256" key="8">
    <source>
        <dbReference type="ARBA" id="ARBA00060041"/>
    </source>
</evidence>
<reference evidence="11 12" key="1">
    <citation type="submission" date="2015-05" db="EMBL/GenBank/DDBJ databases">
        <title>Genome sequencing and analysis of members of genus Stenotrophomonas.</title>
        <authorList>
            <person name="Patil P.P."/>
            <person name="Midha S."/>
            <person name="Patil P.B."/>
        </authorList>
    </citation>
    <scope>NUCLEOTIDE SEQUENCE [LARGE SCALE GENOMIC DNA]</scope>
    <source>
        <strain evidence="11 12">DSM 18941</strain>
    </source>
</reference>
<evidence type="ECO:0000256" key="2">
    <source>
        <dbReference type="ARBA" id="ARBA00022475"/>
    </source>
</evidence>
<name>A0A0R0CIY8_9GAMM</name>
<dbReference type="Pfam" id="PF03023">
    <property type="entry name" value="MurJ"/>
    <property type="match status" value="1"/>
</dbReference>
<dbReference type="Proteomes" id="UP000051863">
    <property type="component" value="Unassembled WGS sequence"/>
</dbReference>
<keyword evidence="12" id="KW-1185">Reference proteome</keyword>
<protein>
    <recommendedName>
        <fullName evidence="13">Murein biosynthesis integral membrane protein MurJ</fullName>
    </recommendedName>
</protein>
<evidence type="ECO:0000256" key="9">
    <source>
        <dbReference type="ARBA" id="ARBA00061532"/>
    </source>
</evidence>
<proteinExistence type="inferred from homology"/>
<evidence type="ECO:0000256" key="7">
    <source>
        <dbReference type="ARBA" id="ARBA00023136"/>
    </source>
</evidence>
<feature type="transmembrane region" description="Helical" evidence="10">
    <location>
        <begin position="450"/>
        <end position="469"/>
    </location>
</feature>
<feature type="transmembrane region" description="Helical" evidence="10">
    <location>
        <begin position="292"/>
        <end position="315"/>
    </location>
</feature>
<comment type="caution">
    <text evidence="11">The sequence shown here is derived from an EMBL/GenBank/DDBJ whole genome shotgun (WGS) entry which is preliminary data.</text>
</comment>
<evidence type="ECO:0000256" key="6">
    <source>
        <dbReference type="ARBA" id="ARBA00022989"/>
    </source>
</evidence>
<feature type="transmembrane region" description="Helical" evidence="10">
    <location>
        <begin position="78"/>
        <end position="103"/>
    </location>
</feature>
<feature type="transmembrane region" description="Helical" evidence="10">
    <location>
        <begin position="43"/>
        <end position="66"/>
    </location>
</feature>
<sequence length="480" mass="50739">MFRTTLWLTVVTVAGLALGFGREWLLVDAWGAGARTDGFLVALFLPEAIRMTLAAGLLSSAALPLYQQLDVERRSGWVSTQVASVLLTGVLFSVVLAVAAGLWVKLIGPGLAPAAQHTAASSLLVLSCVVPMLLLHALAAAVGQAQQRFLVAGLGSFLYNLPPVLLLLQQRGASDERSLSWAFVAGAALMLLSVLPLLWRGGWRPWRWYWQRRDAADLYARLGPLLASAGASQGLVLVERICASFLGEGAITLVNLARKLVNLPLVALMSLNQVVLARMAQLGEDLAARRAALRLGLLLTAAMTIPAAAGMIGSAPSLVEVLLPSGMQHGPLPMLLAWFACVIVFGAWNALLARYAYAIGNTVLPMRYELAGSAVNALALAVVPAVTGIAGIAWAALAGCLVTAVLFLRRYALLGDPLMRRLPAMAMLALAGAVPLFLILPGQWLQISAASLYALAWLLLLGSWCLRVARAPTAVAAEMN</sequence>
<dbReference type="PANTHER" id="PTHR43486">
    <property type="entry name" value="LIPID II FLIPPASE MURJ-RELATED"/>
    <property type="match status" value="1"/>
</dbReference>
<evidence type="ECO:0000256" key="10">
    <source>
        <dbReference type="SAM" id="Phobius"/>
    </source>
</evidence>
<feature type="transmembrane region" description="Helical" evidence="10">
    <location>
        <begin position="368"/>
        <end position="386"/>
    </location>
</feature>
<dbReference type="PANTHER" id="PTHR43486:SF1">
    <property type="entry name" value="LIPID II FLIPPASE MURJ-RELATED"/>
    <property type="match status" value="1"/>
</dbReference>
<comment type="function">
    <text evidence="8">Involved in peptidoglycan biosynthesis. Transports lipid-linked peptidoglycan precursors from the inner to the outer leaflet of the cytoplasmic membrane.</text>
</comment>